<evidence type="ECO:0000313" key="2">
    <source>
        <dbReference type="Proteomes" id="UP000046393"/>
    </source>
</evidence>
<evidence type="ECO:0000256" key="1">
    <source>
        <dbReference type="SAM" id="MobiDB-lite"/>
    </source>
</evidence>
<evidence type="ECO:0000313" key="3">
    <source>
        <dbReference type="WBParaSite" id="SMUV_0000332501-mRNA-1"/>
    </source>
</evidence>
<dbReference type="WBParaSite" id="SMUV_0000332501-mRNA-1">
    <property type="protein sequence ID" value="SMUV_0000332501-mRNA-1"/>
    <property type="gene ID" value="SMUV_0000332501"/>
</dbReference>
<feature type="compositionally biased region" description="Polar residues" evidence="1">
    <location>
        <begin position="45"/>
        <end position="60"/>
    </location>
</feature>
<name>A0A0N5AG89_9BILA</name>
<sequence length="115" mass="12809">MVDDSKALKQIMKEIQRSPEAQKLILEAQAPKNTEVKGKSGPSVGKSNPSNKSRVTSSRKNAIRGRTVPQEYEDDISHCSLKLNELVKGSPLKGYIQSGEEWRSEIWLHNGSSFI</sequence>
<feature type="region of interest" description="Disordered" evidence="1">
    <location>
        <begin position="28"/>
        <end position="68"/>
    </location>
</feature>
<organism evidence="2 3">
    <name type="scientific">Syphacia muris</name>
    <dbReference type="NCBI Taxonomy" id="451379"/>
    <lineage>
        <taxon>Eukaryota</taxon>
        <taxon>Metazoa</taxon>
        <taxon>Ecdysozoa</taxon>
        <taxon>Nematoda</taxon>
        <taxon>Chromadorea</taxon>
        <taxon>Rhabditida</taxon>
        <taxon>Spirurina</taxon>
        <taxon>Oxyuridomorpha</taxon>
        <taxon>Oxyuroidea</taxon>
        <taxon>Oxyuridae</taxon>
        <taxon>Syphacia</taxon>
    </lineage>
</organism>
<accession>A0A0N5AG89</accession>
<protein>
    <submittedName>
        <fullName evidence="3">Reverse transcriptase domain-containing protein</fullName>
    </submittedName>
</protein>
<keyword evidence="2" id="KW-1185">Reference proteome</keyword>
<reference evidence="3" key="1">
    <citation type="submission" date="2017-02" db="UniProtKB">
        <authorList>
            <consortium name="WormBaseParasite"/>
        </authorList>
    </citation>
    <scope>IDENTIFICATION</scope>
</reference>
<proteinExistence type="predicted"/>
<dbReference type="AlphaFoldDB" id="A0A0N5AG89"/>
<dbReference type="Proteomes" id="UP000046393">
    <property type="component" value="Unplaced"/>
</dbReference>